<dbReference type="Pfam" id="PF00496">
    <property type="entry name" value="SBP_bac_5"/>
    <property type="match status" value="1"/>
</dbReference>
<feature type="signal peptide" evidence="1">
    <location>
        <begin position="1"/>
        <end position="29"/>
    </location>
</feature>
<dbReference type="PANTHER" id="PTHR30290">
    <property type="entry name" value="PERIPLASMIC BINDING COMPONENT OF ABC TRANSPORTER"/>
    <property type="match status" value="1"/>
</dbReference>
<reference evidence="3 4" key="1">
    <citation type="submission" date="2023-07" db="EMBL/GenBank/DDBJ databases">
        <title>Comparative genomics of wheat-associated soil bacteria to identify genetic determinants of phenazine resistance.</title>
        <authorList>
            <person name="Mouncey N."/>
        </authorList>
    </citation>
    <scope>NUCLEOTIDE SEQUENCE [LARGE SCALE GENOMIC DNA]</scope>
    <source>
        <strain evidence="3 4">W1I3</strain>
    </source>
</reference>
<dbReference type="EMBL" id="JAUSXB010000001">
    <property type="protein sequence ID" value="MDQ0673589.1"/>
    <property type="molecule type" value="Genomic_DNA"/>
</dbReference>
<feature type="domain" description="Solute-binding protein family 5" evidence="2">
    <location>
        <begin position="97"/>
        <end position="503"/>
    </location>
</feature>
<evidence type="ECO:0000259" key="2">
    <source>
        <dbReference type="Pfam" id="PF00496"/>
    </source>
</evidence>
<dbReference type="PANTHER" id="PTHR30290:SF65">
    <property type="entry name" value="MONOACYL PHOSPHATIDYLINOSITOL TETRAMANNOSIDE-BINDING PROTEIN LPQW-RELATED"/>
    <property type="match status" value="1"/>
</dbReference>
<sequence>MPVRRLIQFITAAAAAALVLSGCSGSGGAAPVVVGEAKRGGSVTVAEVNAFSSFNPYSTDGNTDINSKIGSITHSGFYYLDDASKVVRNEKFGRFEKISDNPLKVKYTVNEGVKWSDGEAIDGGDLLLSWAAGSGYFNDADPMAGTGTTYFSTASDTSGLAGTALPELGEDRRSITLEYAVPYADWEVAFDVGLPAHVVAAKSGLNDEEDLIDLIKDSPRGDVEKPALNTALKQVGDFWNSGFDTKSLPQDPSVYLSSGPYIVRDIVPESSMKLVRNRDYTWGQEPWLDEINVRFTGGVPAAVDALRNGQADIISPQPSAETDSLFAGLAEQGNTVDRYSQSGYDHLDLNFSGPFADDDVRKAFLKAVPRKAIVDAVVGNLLPDAKPLDSHVFLPRQPKYEDAVKNNGSGDYAEVDIDGAKALLNGKTPTTRILYNRDNPKRAKAFALIRDSAARAGFQVVDAGQGNADWAKALGSGGHDAALLGWIGTGVGVSRVPQIFRTGAGSNFNGFSDGDADKAMEQLAGTTDLAKQDELLAEIDKQVWENAYGLPLYQTVGTTAYSARVAGVKPSPGPLGVWWNVWDWRLA</sequence>
<dbReference type="PIRSF" id="PIRSF002741">
    <property type="entry name" value="MppA"/>
    <property type="match status" value="1"/>
</dbReference>
<organism evidence="3 4">
    <name type="scientific">Pseudarthrobacter siccitolerans</name>
    <dbReference type="NCBI Taxonomy" id="861266"/>
    <lineage>
        <taxon>Bacteria</taxon>
        <taxon>Bacillati</taxon>
        <taxon>Actinomycetota</taxon>
        <taxon>Actinomycetes</taxon>
        <taxon>Micrococcales</taxon>
        <taxon>Micrococcaceae</taxon>
        <taxon>Pseudarthrobacter</taxon>
    </lineage>
</organism>
<dbReference type="PROSITE" id="PS51257">
    <property type="entry name" value="PROKAR_LIPOPROTEIN"/>
    <property type="match status" value="1"/>
</dbReference>
<evidence type="ECO:0000313" key="3">
    <source>
        <dbReference type="EMBL" id="MDQ0673589.1"/>
    </source>
</evidence>
<dbReference type="InterPro" id="IPR039424">
    <property type="entry name" value="SBP_5"/>
</dbReference>
<name>A0ABU0PHZ3_9MICC</name>
<dbReference type="Gene3D" id="3.40.190.10">
    <property type="entry name" value="Periplasmic binding protein-like II"/>
    <property type="match status" value="1"/>
</dbReference>
<comment type="caution">
    <text evidence="3">The sequence shown here is derived from an EMBL/GenBank/DDBJ whole genome shotgun (WGS) entry which is preliminary data.</text>
</comment>
<dbReference type="RefSeq" id="WP_306634632.1">
    <property type="nucleotide sequence ID" value="NZ_JAUSXB010000001.1"/>
</dbReference>
<keyword evidence="4" id="KW-1185">Reference proteome</keyword>
<dbReference type="InterPro" id="IPR030678">
    <property type="entry name" value="Peptide/Ni-bd"/>
</dbReference>
<proteinExistence type="predicted"/>
<dbReference type="Gene3D" id="3.10.105.10">
    <property type="entry name" value="Dipeptide-binding Protein, Domain 3"/>
    <property type="match status" value="1"/>
</dbReference>
<evidence type="ECO:0000256" key="1">
    <source>
        <dbReference type="SAM" id="SignalP"/>
    </source>
</evidence>
<protein>
    <submittedName>
        <fullName evidence="3">Peptide/nickel transport system substrate-binding protein</fullName>
    </submittedName>
</protein>
<keyword evidence="1" id="KW-0732">Signal</keyword>
<dbReference type="Proteomes" id="UP001236806">
    <property type="component" value="Unassembled WGS sequence"/>
</dbReference>
<evidence type="ECO:0000313" key="4">
    <source>
        <dbReference type="Proteomes" id="UP001236806"/>
    </source>
</evidence>
<feature type="chain" id="PRO_5046391958" evidence="1">
    <location>
        <begin position="30"/>
        <end position="587"/>
    </location>
</feature>
<dbReference type="CDD" id="cd08501">
    <property type="entry name" value="PBP2_Lpqw"/>
    <property type="match status" value="1"/>
</dbReference>
<accession>A0ABU0PHZ3</accession>
<dbReference type="InterPro" id="IPR000914">
    <property type="entry name" value="SBP_5_dom"/>
</dbReference>
<dbReference type="SUPFAM" id="SSF53850">
    <property type="entry name" value="Periplasmic binding protein-like II"/>
    <property type="match status" value="1"/>
</dbReference>
<gene>
    <name evidence="3" type="ORF">QFZ36_001150</name>
</gene>